<dbReference type="Gene3D" id="3.40.1810.10">
    <property type="entry name" value="Transcription factor, MADS-box"/>
    <property type="match status" value="1"/>
</dbReference>
<gene>
    <name evidence="7" type="ORF">GSMUA_344930.1</name>
</gene>
<evidence type="ECO:0000256" key="5">
    <source>
        <dbReference type="ARBA" id="ARBA00023242"/>
    </source>
</evidence>
<organism evidence="8 9">
    <name type="scientific">Musa acuminata subsp. malaccensis</name>
    <name type="common">Wild banana</name>
    <name type="synonym">Musa malaccensis</name>
    <dbReference type="NCBI Taxonomy" id="214687"/>
    <lineage>
        <taxon>Eukaryota</taxon>
        <taxon>Viridiplantae</taxon>
        <taxon>Streptophyta</taxon>
        <taxon>Embryophyta</taxon>
        <taxon>Tracheophyta</taxon>
        <taxon>Spermatophyta</taxon>
        <taxon>Magnoliopsida</taxon>
        <taxon>Liliopsida</taxon>
        <taxon>Zingiberales</taxon>
        <taxon>Musaceae</taxon>
        <taxon>Musa</taxon>
    </lineage>
</organism>
<evidence type="ECO:0000256" key="2">
    <source>
        <dbReference type="ARBA" id="ARBA00023015"/>
    </source>
</evidence>
<dbReference type="GO" id="GO:0003677">
    <property type="term" value="F:DNA binding"/>
    <property type="evidence" value="ECO:0007669"/>
    <property type="project" value="UniProtKB-KW"/>
</dbReference>
<reference evidence="8" key="2">
    <citation type="submission" date="2021-05" db="UniProtKB">
        <authorList>
            <consortium name="EnsemblPlants"/>
        </authorList>
    </citation>
    <scope>IDENTIFICATION</scope>
    <source>
        <strain evidence="8">subsp. malaccensis</strain>
    </source>
</reference>
<dbReference type="GO" id="GO:0005634">
    <property type="term" value="C:nucleus"/>
    <property type="evidence" value="ECO:0007669"/>
    <property type="project" value="UniProtKB-SubCell"/>
</dbReference>
<evidence type="ECO:0000256" key="1">
    <source>
        <dbReference type="ARBA" id="ARBA00004123"/>
    </source>
</evidence>
<sequence length="122" mass="13990">MASETARIRARHQSLQRRRKGLKKADELAVYCGVDLCIISYGPEDDRPDAWPENPSTVRRVIRRFDEARKAGKIKEMVGVGLRDCRKQENPLASTYSSWCAVLDECQEEESNELVNKLDDCF</sequence>
<name>A0A804K5G3_MUSAM</name>
<protein>
    <submittedName>
        <fullName evidence="7">(wild Malaysian banana) hypothetical protein</fullName>
    </submittedName>
</protein>
<keyword evidence="5" id="KW-0539">Nucleus</keyword>
<evidence type="ECO:0000256" key="3">
    <source>
        <dbReference type="ARBA" id="ARBA00023125"/>
    </source>
</evidence>
<keyword evidence="9" id="KW-1185">Reference proteome</keyword>
<proteinExistence type="predicted"/>
<dbReference type="AlphaFoldDB" id="A0A804K5G3"/>
<evidence type="ECO:0000256" key="4">
    <source>
        <dbReference type="ARBA" id="ARBA00023163"/>
    </source>
</evidence>
<dbReference type="Gramene" id="Ma08_t11420.1">
    <property type="protein sequence ID" value="Ma08_p11420.1"/>
    <property type="gene ID" value="Ma08_g11420"/>
</dbReference>
<dbReference type="EnsemblPlants" id="Ma08_t11420.1">
    <property type="protein sequence ID" value="Ma08_p11420.1"/>
    <property type="gene ID" value="Ma08_g11420"/>
</dbReference>
<dbReference type="Pfam" id="PF00319">
    <property type="entry name" value="SRF-TF"/>
    <property type="match status" value="1"/>
</dbReference>
<dbReference type="OrthoDB" id="689890at2759"/>
<evidence type="ECO:0000313" key="9">
    <source>
        <dbReference type="Proteomes" id="UP000012960"/>
    </source>
</evidence>
<feature type="domain" description="MADS-box" evidence="6">
    <location>
        <begin position="9"/>
        <end position="44"/>
    </location>
</feature>
<dbReference type="InterPro" id="IPR036879">
    <property type="entry name" value="TF_MADSbox_sf"/>
</dbReference>
<dbReference type="InParanoid" id="A0A804K5G3"/>
<evidence type="ECO:0000313" key="7">
    <source>
        <dbReference type="EMBL" id="CAG1831239.1"/>
    </source>
</evidence>
<evidence type="ECO:0000259" key="6">
    <source>
        <dbReference type="Pfam" id="PF00319"/>
    </source>
</evidence>
<dbReference type="SUPFAM" id="SSF55455">
    <property type="entry name" value="SRF-like"/>
    <property type="match status" value="1"/>
</dbReference>
<dbReference type="GO" id="GO:0046983">
    <property type="term" value="F:protein dimerization activity"/>
    <property type="evidence" value="ECO:0007669"/>
    <property type="project" value="InterPro"/>
</dbReference>
<evidence type="ECO:0000313" key="8">
    <source>
        <dbReference type="EnsemblPlants" id="Ma08_p11420.1"/>
    </source>
</evidence>
<keyword evidence="4" id="KW-0804">Transcription</keyword>
<reference evidence="7" key="1">
    <citation type="submission" date="2021-03" db="EMBL/GenBank/DDBJ databases">
        <authorList>
            <consortium name="Genoscope - CEA"/>
            <person name="William W."/>
        </authorList>
    </citation>
    <scope>NUCLEOTIDE SEQUENCE</scope>
    <source>
        <strain evidence="7">Doubled-haploid Pahang</strain>
    </source>
</reference>
<keyword evidence="2" id="KW-0805">Transcription regulation</keyword>
<comment type="subcellular location">
    <subcellularLocation>
        <location evidence="1">Nucleus</location>
    </subcellularLocation>
</comment>
<dbReference type="Proteomes" id="UP000012960">
    <property type="component" value="Unplaced"/>
</dbReference>
<keyword evidence="3" id="KW-0238">DNA-binding</keyword>
<dbReference type="EMBL" id="HG996472">
    <property type="protein sequence ID" value="CAG1831239.1"/>
    <property type="molecule type" value="Genomic_DNA"/>
</dbReference>
<accession>A0A804K5G3</accession>
<dbReference type="InterPro" id="IPR002100">
    <property type="entry name" value="TF_MADSbox"/>
</dbReference>